<organism evidence="2 3">
    <name type="scientific">Listeria fleischmannii FSL S10-1203</name>
    <dbReference type="NCBI Taxonomy" id="1265822"/>
    <lineage>
        <taxon>Bacteria</taxon>
        <taxon>Bacillati</taxon>
        <taxon>Bacillota</taxon>
        <taxon>Bacilli</taxon>
        <taxon>Bacillales</taxon>
        <taxon>Listeriaceae</taxon>
        <taxon>Listeria</taxon>
    </lineage>
</organism>
<dbReference type="AlphaFoldDB" id="W7DN29"/>
<reference evidence="2 3" key="1">
    <citation type="submission" date="2012-12" db="EMBL/GenBank/DDBJ databases">
        <title>Novel taxa of Listeriaceae from agricultural environments in the United States.</title>
        <authorList>
            <person name="den Bakker H.C."/>
            <person name="Allred A."/>
            <person name="Warchocki S."/>
            <person name="Wright E.M."/>
            <person name="Burrell A."/>
            <person name="Nightingale K.K."/>
            <person name="Kephart D."/>
            <person name="Wiedmann M."/>
        </authorList>
    </citation>
    <scope>NUCLEOTIDE SEQUENCE [LARGE SCALE GENOMIC DNA]</scope>
    <source>
        <strain evidence="2 3">FSL S10-1203</strain>
    </source>
</reference>
<evidence type="ECO:0000256" key="1">
    <source>
        <dbReference type="SAM" id="Phobius"/>
    </source>
</evidence>
<gene>
    <name evidence="2" type="ORF">MCOL2_09436</name>
</gene>
<keyword evidence="1" id="KW-0812">Transmembrane</keyword>
<feature type="transmembrane region" description="Helical" evidence="1">
    <location>
        <begin position="6"/>
        <end position="22"/>
    </location>
</feature>
<proteinExistence type="predicted"/>
<comment type="caution">
    <text evidence="2">The sequence shown here is derived from an EMBL/GenBank/DDBJ whole genome shotgun (WGS) entry which is preliminary data.</text>
</comment>
<sequence length="75" mass="8815">MFGFILLIVIVALLIFLILKLIKKLKKVRMDLPKWLGNLCSSFGYKEIYIKKEKGSGKSGDNKFFKFHFFTFLFC</sequence>
<evidence type="ECO:0000313" key="3">
    <source>
        <dbReference type="Proteomes" id="UP000019241"/>
    </source>
</evidence>
<dbReference type="Proteomes" id="UP000019241">
    <property type="component" value="Unassembled WGS sequence"/>
</dbReference>
<name>W7DN29_9LIST</name>
<keyword evidence="1" id="KW-1133">Transmembrane helix</keyword>
<dbReference type="EMBL" id="AODM01000034">
    <property type="protein sequence ID" value="EUJ55302.1"/>
    <property type="molecule type" value="Genomic_DNA"/>
</dbReference>
<evidence type="ECO:0000313" key="2">
    <source>
        <dbReference type="EMBL" id="EUJ55302.1"/>
    </source>
</evidence>
<accession>W7DN29</accession>
<keyword evidence="1" id="KW-0472">Membrane</keyword>
<dbReference type="PATRIC" id="fig|1265822.4.peg.1910"/>
<protein>
    <submittedName>
        <fullName evidence="2">Uncharacterized protein</fullName>
    </submittedName>
</protein>